<reference evidence="2" key="1">
    <citation type="journal article" date="2020" name="Stud. Mycol.">
        <title>101 Dothideomycetes genomes: a test case for predicting lifestyles and emergence of pathogens.</title>
        <authorList>
            <person name="Haridas S."/>
            <person name="Albert R."/>
            <person name="Binder M."/>
            <person name="Bloem J."/>
            <person name="Labutti K."/>
            <person name="Salamov A."/>
            <person name="Andreopoulos B."/>
            <person name="Baker S."/>
            <person name="Barry K."/>
            <person name="Bills G."/>
            <person name="Bluhm B."/>
            <person name="Cannon C."/>
            <person name="Castanera R."/>
            <person name="Culley D."/>
            <person name="Daum C."/>
            <person name="Ezra D."/>
            <person name="Gonzalez J."/>
            <person name="Henrissat B."/>
            <person name="Kuo A."/>
            <person name="Liang C."/>
            <person name="Lipzen A."/>
            <person name="Lutzoni F."/>
            <person name="Magnuson J."/>
            <person name="Mondo S."/>
            <person name="Nolan M."/>
            <person name="Ohm R."/>
            <person name="Pangilinan J."/>
            <person name="Park H.-J."/>
            <person name="Ramirez L."/>
            <person name="Alfaro M."/>
            <person name="Sun H."/>
            <person name="Tritt A."/>
            <person name="Yoshinaga Y."/>
            <person name="Zwiers L.-H."/>
            <person name="Turgeon B."/>
            <person name="Goodwin S."/>
            <person name="Spatafora J."/>
            <person name="Crous P."/>
            <person name="Grigoriev I."/>
        </authorList>
    </citation>
    <scope>NUCLEOTIDE SEQUENCE</scope>
    <source>
        <strain evidence="2">CBS 113818</strain>
    </source>
</reference>
<dbReference type="Proteomes" id="UP000799424">
    <property type="component" value="Unassembled WGS sequence"/>
</dbReference>
<feature type="region of interest" description="Disordered" evidence="1">
    <location>
        <begin position="17"/>
        <end position="100"/>
    </location>
</feature>
<name>A0A6A6ZLG0_9PLEO</name>
<proteinExistence type="predicted"/>
<evidence type="ECO:0000313" key="3">
    <source>
        <dbReference type="Proteomes" id="UP000799424"/>
    </source>
</evidence>
<dbReference type="AlphaFoldDB" id="A0A6A6ZLG0"/>
<feature type="compositionally biased region" description="Basic and acidic residues" evidence="1">
    <location>
        <begin position="23"/>
        <end position="42"/>
    </location>
</feature>
<protein>
    <submittedName>
        <fullName evidence="2">Uncharacterized protein</fullName>
    </submittedName>
</protein>
<evidence type="ECO:0000313" key="2">
    <source>
        <dbReference type="EMBL" id="KAF2821900.1"/>
    </source>
</evidence>
<accession>A0A6A6ZLG0</accession>
<dbReference type="EMBL" id="MU006236">
    <property type="protein sequence ID" value="KAF2821900.1"/>
    <property type="molecule type" value="Genomic_DNA"/>
</dbReference>
<gene>
    <name evidence="2" type="ORF">CC86DRAFT_386252</name>
</gene>
<organism evidence="2 3">
    <name type="scientific">Ophiobolus disseminans</name>
    <dbReference type="NCBI Taxonomy" id="1469910"/>
    <lineage>
        <taxon>Eukaryota</taxon>
        <taxon>Fungi</taxon>
        <taxon>Dikarya</taxon>
        <taxon>Ascomycota</taxon>
        <taxon>Pezizomycotina</taxon>
        <taxon>Dothideomycetes</taxon>
        <taxon>Pleosporomycetidae</taxon>
        <taxon>Pleosporales</taxon>
        <taxon>Pleosporineae</taxon>
        <taxon>Phaeosphaeriaceae</taxon>
        <taxon>Ophiobolus</taxon>
    </lineage>
</organism>
<feature type="compositionally biased region" description="Acidic residues" evidence="1">
    <location>
        <begin position="58"/>
        <end position="67"/>
    </location>
</feature>
<keyword evidence="3" id="KW-1185">Reference proteome</keyword>
<sequence>MAWWRVLIDEGFVKIRPSAQEVDPAKEDARERENAEKEKVTELRPQLTRLSRDRIPEEDTTEGEEENAEKKKVAELRPQSTRLGREHIPPANLTLLESTA</sequence>
<evidence type="ECO:0000256" key="1">
    <source>
        <dbReference type="SAM" id="MobiDB-lite"/>
    </source>
</evidence>